<dbReference type="Proteomes" id="UP000236630">
    <property type="component" value="Unassembled WGS sequence"/>
</dbReference>
<feature type="region of interest" description="Disordered" evidence="1">
    <location>
        <begin position="106"/>
        <end position="128"/>
    </location>
</feature>
<evidence type="ECO:0000313" key="3">
    <source>
        <dbReference type="Proteomes" id="UP000236630"/>
    </source>
</evidence>
<evidence type="ECO:0000313" key="2">
    <source>
        <dbReference type="EMBL" id="GAY67359.1"/>
    </source>
</evidence>
<sequence>MLILWIPESTVSQFYFIANKLSLCLGGGYVVFPFGLARLSDNDEIYEDARKIRDLYVVGEDENPDIPLPDGIPIDLGANEPISSPRSSPYGSIELYIPRKVNKKKAQLREKNPIKRQSNEASEVARKRPMEKDDVLIWGGFIWA</sequence>
<comment type="caution">
    <text evidence="2">The sequence shown here is derived from an EMBL/GenBank/DDBJ whole genome shotgun (WGS) entry which is preliminary data.</text>
</comment>
<reference evidence="2 3" key="1">
    <citation type="journal article" date="2017" name="Front. Genet.">
        <title>Draft sequencing of the heterozygous diploid genome of Satsuma (Citrus unshiu Marc.) using a hybrid assembly approach.</title>
        <authorList>
            <person name="Shimizu T."/>
            <person name="Tanizawa Y."/>
            <person name="Mochizuki T."/>
            <person name="Nagasaki H."/>
            <person name="Yoshioka T."/>
            <person name="Toyoda A."/>
            <person name="Fujiyama A."/>
            <person name="Kaminuma E."/>
            <person name="Nakamura Y."/>
        </authorList>
    </citation>
    <scope>NUCLEOTIDE SEQUENCE [LARGE SCALE GENOMIC DNA]</scope>
    <source>
        <strain evidence="3">cv. Miyagawa wase</strain>
    </source>
</reference>
<gene>
    <name evidence="2" type="ORF">CUMW_255810</name>
</gene>
<proteinExistence type="predicted"/>
<dbReference type="EMBL" id="BDQV01000691">
    <property type="protein sequence ID" value="GAY67359.1"/>
    <property type="molecule type" value="Genomic_DNA"/>
</dbReference>
<keyword evidence="3" id="KW-1185">Reference proteome</keyword>
<dbReference type="AlphaFoldDB" id="A0A2H5QRX8"/>
<accession>A0A2H5QRX8</accession>
<dbReference type="STRING" id="55188.A0A2H5QRX8"/>
<organism evidence="2 3">
    <name type="scientific">Citrus unshiu</name>
    <name type="common">Satsuma mandarin</name>
    <name type="synonym">Citrus nobilis var. unshiu</name>
    <dbReference type="NCBI Taxonomy" id="55188"/>
    <lineage>
        <taxon>Eukaryota</taxon>
        <taxon>Viridiplantae</taxon>
        <taxon>Streptophyta</taxon>
        <taxon>Embryophyta</taxon>
        <taxon>Tracheophyta</taxon>
        <taxon>Spermatophyta</taxon>
        <taxon>Magnoliopsida</taxon>
        <taxon>eudicotyledons</taxon>
        <taxon>Gunneridae</taxon>
        <taxon>Pentapetalae</taxon>
        <taxon>rosids</taxon>
        <taxon>malvids</taxon>
        <taxon>Sapindales</taxon>
        <taxon>Rutaceae</taxon>
        <taxon>Aurantioideae</taxon>
        <taxon>Citrus</taxon>
    </lineage>
</organism>
<name>A0A2H5QRX8_CITUN</name>
<protein>
    <submittedName>
        <fullName evidence="2">Uncharacterized protein</fullName>
    </submittedName>
</protein>
<evidence type="ECO:0000256" key="1">
    <source>
        <dbReference type="SAM" id="MobiDB-lite"/>
    </source>
</evidence>